<feature type="region of interest" description="Disordered" evidence="3">
    <location>
        <begin position="380"/>
        <end position="424"/>
    </location>
</feature>
<dbReference type="AlphaFoldDB" id="A0A8T2KFN4"/>
<name>A0A8T2KFN4_9PIPI</name>
<protein>
    <recommendedName>
        <fullName evidence="4">Rho-GAP domain-containing protein</fullName>
    </recommendedName>
</protein>
<dbReference type="Proteomes" id="UP000812440">
    <property type="component" value="Chromosome 1"/>
</dbReference>
<dbReference type="InterPro" id="IPR000198">
    <property type="entry name" value="RhoGAP_dom"/>
</dbReference>
<proteinExistence type="inferred from homology"/>
<dbReference type="GO" id="GO:0007165">
    <property type="term" value="P:signal transduction"/>
    <property type="evidence" value="ECO:0007669"/>
    <property type="project" value="InterPro"/>
</dbReference>
<dbReference type="PROSITE" id="PS50238">
    <property type="entry name" value="RHOGAP"/>
    <property type="match status" value="1"/>
</dbReference>
<gene>
    <name evidence="5" type="ORF">GDO86_000736</name>
</gene>
<feature type="region of interest" description="Disordered" evidence="3">
    <location>
        <begin position="293"/>
        <end position="316"/>
    </location>
</feature>
<dbReference type="PANTHER" id="PTHR15904">
    <property type="entry name" value="FAM13"/>
    <property type="match status" value="1"/>
</dbReference>
<dbReference type="InterPro" id="IPR039102">
    <property type="entry name" value="FAM13"/>
</dbReference>
<feature type="domain" description="Rho-GAP" evidence="4">
    <location>
        <begin position="53"/>
        <end position="242"/>
    </location>
</feature>
<feature type="region of interest" description="Disordered" evidence="3">
    <location>
        <begin position="844"/>
        <end position="880"/>
    </location>
</feature>
<dbReference type="EMBL" id="JAACNH010000001">
    <property type="protein sequence ID" value="KAG8454207.1"/>
    <property type="molecule type" value="Genomic_DNA"/>
</dbReference>
<feature type="coiled-coil region" evidence="2">
    <location>
        <begin position="1034"/>
        <end position="1061"/>
    </location>
</feature>
<organism evidence="5 6">
    <name type="scientific">Hymenochirus boettgeri</name>
    <name type="common">Congo dwarf clawed frog</name>
    <dbReference type="NCBI Taxonomy" id="247094"/>
    <lineage>
        <taxon>Eukaryota</taxon>
        <taxon>Metazoa</taxon>
        <taxon>Chordata</taxon>
        <taxon>Craniata</taxon>
        <taxon>Vertebrata</taxon>
        <taxon>Euteleostomi</taxon>
        <taxon>Amphibia</taxon>
        <taxon>Batrachia</taxon>
        <taxon>Anura</taxon>
        <taxon>Pipoidea</taxon>
        <taxon>Pipidae</taxon>
        <taxon>Pipinae</taxon>
        <taxon>Hymenochirus</taxon>
    </lineage>
</organism>
<feature type="compositionally biased region" description="Basic residues" evidence="3">
    <location>
        <begin position="391"/>
        <end position="400"/>
    </location>
</feature>
<dbReference type="Pfam" id="PF26116">
    <property type="entry name" value="FAM13A"/>
    <property type="match status" value="1"/>
</dbReference>
<evidence type="ECO:0000313" key="6">
    <source>
        <dbReference type="Proteomes" id="UP000812440"/>
    </source>
</evidence>
<evidence type="ECO:0000313" key="5">
    <source>
        <dbReference type="EMBL" id="KAG8454207.1"/>
    </source>
</evidence>
<comment type="caution">
    <text evidence="5">The sequence shown here is derived from an EMBL/GenBank/DDBJ whole genome shotgun (WGS) entry which is preliminary data.</text>
</comment>
<feature type="region of interest" description="Disordered" evidence="3">
    <location>
        <begin position="571"/>
        <end position="620"/>
    </location>
</feature>
<evidence type="ECO:0000256" key="1">
    <source>
        <dbReference type="ARBA" id="ARBA00007549"/>
    </source>
</evidence>
<dbReference type="Pfam" id="PF00620">
    <property type="entry name" value="RhoGAP"/>
    <property type="match status" value="1"/>
</dbReference>
<dbReference type="PANTHER" id="PTHR15904:SF18">
    <property type="entry name" value="PROTEIN FAM13A"/>
    <property type="match status" value="1"/>
</dbReference>
<feature type="compositionally biased region" description="Polar residues" evidence="3">
    <location>
        <begin position="593"/>
        <end position="606"/>
    </location>
</feature>
<feature type="compositionally biased region" description="Basic and acidic residues" evidence="3">
    <location>
        <begin position="528"/>
        <end position="544"/>
    </location>
</feature>
<evidence type="ECO:0000256" key="2">
    <source>
        <dbReference type="SAM" id="Coils"/>
    </source>
</evidence>
<evidence type="ECO:0000259" key="4">
    <source>
        <dbReference type="PROSITE" id="PS50238"/>
    </source>
</evidence>
<dbReference type="Gene3D" id="1.10.555.10">
    <property type="entry name" value="Rho GTPase activation protein"/>
    <property type="match status" value="1"/>
</dbReference>
<dbReference type="SUPFAM" id="SSF48350">
    <property type="entry name" value="GTPase activation domain, GAP"/>
    <property type="match status" value="1"/>
</dbReference>
<keyword evidence="6" id="KW-1185">Reference proteome</keyword>
<dbReference type="InterPro" id="IPR008936">
    <property type="entry name" value="Rho_GTPase_activation_prot"/>
</dbReference>
<feature type="compositionally biased region" description="Polar residues" evidence="3">
    <location>
        <begin position="850"/>
        <end position="862"/>
    </location>
</feature>
<comment type="similarity">
    <text evidence="1">Belongs to the FAM13 family.</text>
</comment>
<feature type="compositionally biased region" description="Basic and acidic residues" evidence="3">
    <location>
        <begin position="864"/>
        <end position="879"/>
    </location>
</feature>
<dbReference type="InterPro" id="IPR059029">
    <property type="entry name" value="FAM13A_dom"/>
</dbReference>
<feature type="compositionally biased region" description="Low complexity" evidence="3">
    <location>
        <begin position="500"/>
        <end position="519"/>
    </location>
</feature>
<feature type="region of interest" description="Disordered" evidence="3">
    <location>
        <begin position="740"/>
        <end position="784"/>
    </location>
</feature>
<dbReference type="SMART" id="SM00324">
    <property type="entry name" value="RhoGAP"/>
    <property type="match status" value="1"/>
</dbReference>
<reference evidence="5" key="1">
    <citation type="thesis" date="2020" institute="ProQuest LLC" country="789 East Eisenhower Parkway, Ann Arbor, MI, USA">
        <title>Comparative Genomics and Chromosome Evolution.</title>
        <authorList>
            <person name="Mudd A.B."/>
        </authorList>
    </citation>
    <scope>NUCLEOTIDE SEQUENCE</scope>
    <source>
        <strain evidence="5">Female2</strain>
        <tissue evidence="5">Blood</tissue>
    </source>
</reference>
<accession>A0A8T2KFN4</accession>
<feature type="region of interest" description="Disordered" evidence="3">
    <location>
        <begin position="500"/>
        <end position="555"/>
    </location>
</feature>
<evidence type="ECO:0000256" key="3">
    <source>
        <dbReference type="SAM" id="MobiDB-lite"/>
    </source>
</evidence>
<dbReference type="OrthoDB" id="185175at2759"/>
<keyword evidence="2" id="KW-0175">Coiled coil</keyword>
<sequence>MQPAIVSDSDCSLFLCSFKKSKAAVRLKEDMKKMVSRPGRVQPPEPSKKVFGVQLEDLHGDDLVTDGIPTVVWSLVEHLRNAGIDQEGLFRINGNTKLVDKVKHKYENGEQVNLGEDVDVHSAASLLKLFLREMPNGVVTVTMLPRFIEVYQHWGSDVQKENALKDLLKQLPHIHYRLLKYLCQFLTEVVEHCGENRMNVHNLATVFGPSCFHVSPGPECMVQQSICNKIMERLLEDYVKFFECEQMEKDVFECEKTSRIIAVKEYKADQPFSPVRFEEGLSPYVSQKTKEHKVEHPTSLWQSEEKEVPRHSPRTKVHKIDQPISPQHNEEKGISHHSPRTKGHNVELISSQHTEEKVPCQSPRTKAATVVQTSYFSSLNDLENTTPGLSPRRKLNKPRIKTPDQEFSVPNPKKSDGMPQSSLQTRHRITPSEEMDLLDCLALVSSSADSLHSSQDEESPVSPFYISGHTAQVSAPAGRELLEKTIRTAVEQHLFDVLGGTQSSEESESGTSSPSTSSSARQRRRHLKDQDEIRKKPRDMEVINKENIPSGCGSLEDCGLTQEAEKLQDNCPGYIEERSKPKRQKSSSKLSELNDNQDSLLSTENFLTPRGIERQEHTSMDVLTEASKEIDTEKEHSRIPLTAKMKIQEQKNNSELRQQRSLETEESFVSEVPRLDLTSLCDDNNWEDPVPALASWERDVPNPEEARLSPQAGRLIRQLLEADSDPMLSPRFYAYGHSKQYLDDPEVPPSPPNAHSFMSRRRSSSLGSHEEDRDEDLTPAQLTRKIQSLKKKIRKFEDKFEEDRKYRPSHRDKATNTEVLKWMNELAKFRKQLKDTKIKLSEEDLVPQMRQRSNTLPKSFGSQLDREEEKKQEVVEKPSKPSIEATFESIQKKLQEKRNEVSRPEDIKDMTRDQIAVEKVALQKALLYYESVHGRPVTKNERLVMKPLYDRYRLFKQILYRANTIPVIEEEEGSEDDCNVNTDFTVTIKPGFSVRTFLEQLEDDGDGFVSPVDDKIPSKTNQDLGLGNLHSASVPELLQQLQEAKEEKKRIRKVLKDFEDNFFRQNGRNVQREDRIPMAEEYSEYKHIKAKLRLLEVLISKRGVSQTI</sequence>
<feature type="region of interest" description="Disordered" evidence="3">
    <location>
        <begin position="323"/>
        <end position="342"/>
    </location>
</feature>